<dbReference type="AlphaFoldDB" id="A0A922M735"/>
<reference evidence="1" key="1">
    <citation type="journal article" date="2021" name="G3 (Bethesda)">
        <title>Genome and transcriptome analysis of the beet armyworm Spodoptera exigua reveals targets for pest control. .</title>
        <authorList>
            <person name="Simon S."/>
            <person name="Breeschoten T."/>
            <person name="Jansen H.J."/>
            <person name="Dirks R.P."/>
            <person name="Schranz M.E."/>
            <person name="Ros V.I.D."/>
        </authorList>
    </citation>
    <scope>NUCLEOTIDE SEQUENCE</scope>
    <source>
        <strain evidence="1">TB_SE_WUR_2020</strain>
    </source>
</reference>
<accession>A0A922M735</accession>
<evidence type="ECO:0000313" key="2">
    <source>
        <dbReference type="Proteomes" id="UP000814243"/>
    </source>
</evidence>
<organism evidence="1 2">
    <name type="scientific">Spodoptera exigua</name>
    <name type="common">Beet armyworm</name>
    <name type="synonym">Noctua fulgens</name>
    <dbReference type="NCBI Taxonomy" id="7107"/>
    <lineage>
        <taxon>Eukaryota</taxon>
        <taxon>Metazoa</taxon>
        <taxon>Ecdysozoa</taxon>
        <taxon>Arthropoda</taxon>
        <taxon>Hexapoda</taxon>
        <taxon>Insecta</taxon>
        <taxon>Pterygota</taxon>
        <taxon>Neoptera</taxon>
        <taxon>Endopterygota</taxon>
        <taxon>Lepidoptera</taxon>
        <taxon>Glossata</taxon>
        <taxon>Ditrysia</taxon>
        <taxon>Noctuoidea</taxon>
        <taxon>Noctuidae</taxon>
        <taxon>Amphipyrinae</taxon>
        <taxon>Spodoptera</taxon>
    </lineage>
</organism>
<sequence length="72" mass="7840">MPHYCVSVPSVVENNVLCMRSIGPVEPRAPPLAPPPPPAPPQQDYIICVPPELNFINFSVGQLHTVTDLLLL</sequence>
<evidence type="ECO:0000313" key="1">
    <source>
        <dbReference type="EMBL" id="KAH9630960.1"/>
    </source>
</evidence>
<dbReference type="Proteomes" id="UP000814243">
    <property type="component" value="Unassembled WGS sequence"/>
</dbReference>
<proteinExistence type="predicted"/>
<dbReference type="EMBL" id="JACEFF010000792">
    <property type="protein sequence ID" value="KAH9630960.1"/>
    <property type="molecule type" value="Genomic_DNA"/>
</dbReference>
<name>A0A922M735_SPOEX</name>
<comment type="caution">
    <text evidence="1">The sequence shown here is derived from an EMBL/GenBank/DDBJ whole genome shotgun (WGS) entry which is preliminary data.</text>
</comment>
<protein>
    <submittedName>
        <fullName evidence="1">Uncharacterized protein</fullName>
    </submittedName>
</protein>
<gene>
    <name evidence="1" type="ORF">HF086_013499</name>
</gene>